<protein>
    <recommendedName>
        <fullName evidence="7 9">D,D-heptose 1,7-bisphosphate phosphatase</fullName>
        <ecNumber evidence="9">3.1.3.-</ecNumber>
    </recommendedName>
</protein>
<evidence type="ECO:0000256" key="8">
    <source>
        <dbReference type="ARBA" id="ARBA00061616"/>
    </source>
</evidence>
<gene>
    <name evidence="14" type="ORF">SAMN02745129_4553</name>
</gene>
<feature type="binding site" evidence="11">
    <location>
        <position position="134"/>
    </location>
    <ligand>
        <name>substrate</name>
    </ligand>
</feature>
<accession>A0A1M5YWT2</accession>
<dbReference type="InterPro" id="IPR036412">
    <property type="entry name" value="HAD-like_sf"/>
</dbReference>
<dbReference type="Gene3D" id="3.40.50.1000">
    <property type="entry name" value="HAD superfamily/HAD-like"/>
    <property type="match status" value="1"/>
</dbReference>
<dbReference type="EMBL" id="FQXG01000008">
    <property type="protein sequence ID" value="SHI16324.1"/>
    <property type="molecule type" value="Genomic_DNA"/>
</dbReference>
<keyword evidence="3 13" id="KW-0479">Metal-binding</keyword>
<dbReference type="GO" id="GO:0005737">
    <property type="term" value="C:cytoplasm"/>
    <property type="evidence" value="ECO:0007669"/>
    <property type="project" value="UniProtKB-SubCell"/>
</dbReference>
<evidence type="ECO:0000313" key="14">
    <source>
        <dbReference type="EMBL" id="SHI16324.1"/>
    </source>
</evidence>
<feature type="site" description="Stabilizes the phosphoryl group" evidence="12">
    <location>
        <position position="50"/>
    </location>
</feature>
<dbReference type="Pfam" id="PF13242">
    <property type="entry name" value="Hydrolase_like"/>
    <property type="match status" value="1"/>
</dbReference>
<feature type="binding site" evidence="11">
    <location>
        <begin position="16"/>
        <end position="19"/>
    </location>
    <ligand>
        <name>substrate</name>
    </ligand>
</feature>
<dbReference type="InterPro" id="IPR006543">
    <property type="entry name" value="Histidinol-phos"/>
</dbReference>
<dbReference type="STRING" id="299255.SAMN02745129_4553"/>
<evidence type="ECO:0000256" key="13">
    <source>
        <dbReference type="PIRSR" id="PIRSR004682-4"/>
    </source>
</evidence>
<evidence type="ECO:0000256" key="1">
    <source>
        <dbReference type="ARBA" id="ARBA00004496"/>
    </source>
</evidence>
<dbReference type="InterPro" id="IPR006549">
    <property type="entry name" value="HAD-SF_hydro_IIIA"/>
</dbReference>
<dbReference type="NCBIfam" id="NF006506">
    <property type="entry name" value="PRK08942.1"/>
    <property type="match status" value="1"/>
</dbReference>
<dbReference type="InterPro" id="IPR023214">
    <property type="entry name" value="HAD_sf"/>
</dbReference>
<dbReference type="OrthoDB" id="9781367at2"/>
<keyword evidence="13" id="KW-0460">Magnesium</keyword>
<feature type="binding site" evidence="11">
    <location>
        <begin position="50"/>
        <end position="53"/>
    </location>
    <ligand>
        <name>substrate</name>
    </ligand>
</feature>
<dbReference type="PIRSF" id="PIRSF004682">
    <property type="entry name" value="GmhB"/>
    <property type="match status" value="1"/>
</dbReference>
<feature type="binding site" evidence="11">
    <location>
        <begin position="107"/>
        <end position="108"/>
    </location>
    <ligand>
        <name>substrate</name>
    </ligand>
</feature>
<evidence type="ECO:0000256" key="12">
    <source>
        <dbReference type="PIRSR" id="PIRSR004682-3"/>
    </source>
</evidence>
<comment type="similarity">
    <text evidence="8 9">Belongs to the gmhB family.</text>
</comment>
<dbReference type="GO" id="GO:0046872">
    <property type="term" value="F:metal ion binding"/>
    <property type="evidence" value="ECO:0007669"/>
    <property type="project" value="UniProtKB-KW"/>
</dbReference>
<feature type="binding site" evidence="13">
    <location>
        <position position="10"/>
    </location>
    <ligand>
        <name>Mg(2+)</name>
        <dbReference type="ChEBI" id="CHEBI:18420"/>
    </ligand>
</feature>
<dbReference type="GO" id="GO:0016791">
    <property type="term" value="F:phosphatase activity"/>
    <property type="evidence" value="ECO:0007669"/>
    <property type="project" value="InterPro"/>
</dbReference>
<feature type="binding site" evidence="13">
    <location>
        <position position="89"/>
    </location>
    <ligand>
        <name>Zn(2+)</name>
        <dbReference type="ChEBI" id="CHEBI:29105"/>
    </ligand>
</feature>
<dbReference type="PANTHER" id="PTHR42891">
    <property type="entry name" value="D-GLYCERO-BETA-D-MANNO-HEPTOSE-1,7-BISPHOSPHATE 7-PHOSPHATASE"/>
    <property type="match status" value="1"/>
</dbReference>
<dbReference type="NCBIfam" id="TIGR01662">
    <property type="entry name" value="HAD-SF-IIIA"/>
    <property type="match status" value="1"/>
</dbReference>
<dbReference type="NCBIfam" id="TIGR01656">
    <property type="entry name" value="Histidinol-ppas"/>
    <property type="match status" value="1"/>
</dbReference>
<feature type="binding site" evidence="13">
    <location>
        <position position="91"/>
    </location>
    <ligand>
        <name>Zn(2+)</name>
        <dbReference type="ChEBI" id="CHEBI:29105"/>
    </ligand>
</feature>
<comment type="subcellular location">
    <subcellularLocation>
        <location evidence="1 9">Cytoplasm</location>
    </subcellularLocation>
</comment>
<comment type="cofactor">
    <cofactor evidence="13">
        <name>Mg(2+)</name>
        <dbReference type="ChEBI" id="CHEBI:18420"/>
    </cofactor>
</comment>
<organism evidence="14 15">
    <name type="scientific">Ferrimonas marina</name>
    <dbReference type="NCBI Taxonomy" id="299255"/>
    <lineage>
        <taxon>Bacteria</taxon>
        <taxon>Pseudomonadati</taxon>
        <taxon>Pseudomonadota</taxon>
        <taxon>Gammaproteobacteria</taxon>
        <taxon>Alteromonadales</taxon>
        <taxon>Ferrimonadaceae</taxon>
        <taxon>Ferrimonas</taxon>
    </lineage>
</organism>
<dbReference type="SUPFAM" id="SSF56784">
    <property type="entry name" value="HAD-like"/>
    <property type="match status" value="1"/>
</dbReference>
<evidence type="ECO:0000256" key="9">
    <source>
        <dbReference type="PIRNR" id="PIRNR004682"/>
    </source>
</evidence>
<evidence type="ECO:0000256" key="3">
    <source>
        <dbReference type="ARBA" id="ARBA00022723"/>
    </source>
</evidence>
<evidence type="ECO:0000313" key="15">
    <source>
        <dbReference type="Proteomes" id="UP000184268"/>
    </source>
</evidence>
<feature type="binding site" evidence="13">
    <location>
        <position position="104"/>
    </location>
    <ligand>
        <name>Zn(2+)</name>
        <dbReference type="ChEBI" id="CHEBI:29105"/>
    </ligand>
</feature>
<feature type="binding site" evidence="13">
    <location>
        <position position="134"/>
    </location>
    <ligand>
        <name>Mg(2+)</name>
        <dbReference type="ChEBI" id="CHEBI:18420"/>
    </ligand>
</feature>
<dbReference type="FunFam" id="3.40.50.1000:FF:000037">
    <property type="entry name" value="D,D-heptose 1,7-bisphosphate phosphatase"/>
    <property type="match status" value="1"/>
</dbReference>
<evidence type="ECO:0000256" key="11">
    <source>
        <dbReference type="PIRSR" id="PIRSR004682-2"/>
    </source>
</evidence>
<keyword evidence="6 9" id="KW-0119">Carbohydrate metabolism</keyword>
<reference evidence="14 15" key="1">
    <citation type="submission" date="2016-11" db="EMBL/GenBank/DDBJ databases">
        <authorList>
            <person name="Jaros S."/>
            <person name="Januszkiewicz K."/>
            <person name="Wedrychowicz H."/>
        </authorList>
    </citation>
    <scope>NUCLEOTIDE SEQUENCE [LARGE SCALE GENOMIC DNA]</scope>
    <source>
        <strain evidence="14 15">DSM 16917</strain>
    </source>
</reference>
<evidence type="ECO:0000256" key="2">
    <source>
        <dbReference type="ARBA" id="ARBA00022490"/>
    </source>
</evidence>
<feature type="binding site" evidence="13">
    <location>
        <position position="133"/>
    </location>
    <ligand>
        <name>Mg(2+)</name>
        <dbReference type="ChEBI" id="CHEBI:18420"/>
    </ligand>
</feature>
<evidence type="ECO:0000256" key="5">
    <source>
        <dbReference type="ARBA" id="ARBA00022833"/>
    </source>
</evidence>
<keyword evidence="4 9" id="KW-0378">Hydrolase</keyword>
<dbReference type="RefSeq" id="WP_067664869.1">
    <property type="nucleotide sequence ID" value="NZ_FQXG01000008.1"/>
</dbReference>
<dbReference type="NCBIfam" id="TIGR00213">
    <property type="entry name" value="GmhB_yaeD"/>
    <property type="match status" value="1"/>
</dbReference>
<keyword evidence="2 9" id="KW-0963">Cytoplasm</keyword>
<feature type="binding site" evidence="13">
    <location>
        <position position="106"/>
    </location>
    <ligand>
        <name>Zn(2+)</name>
        <dbReference type="ChEBI" id="CHEBI:29105"/>
    </ligand>
</feature>
<keyword evidence="5 13" id="KW-0862">Zinc</keyword>
<sequence>MRKTVFLDRDGVINIDHGYVHTPEQFEFVPGVLEACHRLVEAGFQLIVVTNQSGIARGYYDEAQFAKLTEWMQAQFAQAGAPLTAVYYCPHHPEKGIAPYVTACDCRKPEPGMLLRGKAEHQADMAQSYMVGDKADDMTAGKSAGVKAKILVESGKSVTERGIALADQVCPALPQAVEWILSQDD</sequence>
<dbReference type="EC" id="3.1.3.-" evidence="9"/>
<keyword evidence="15" id="KW-1185">Reference proteome</keyword>
<evidence type="ECO:0000256" key="4">
    <source>
        <dbReference type="ARBA" id="ARBA00022801"/>
    </source>
</evidence>
<dbReference type="AlphaFoldDB" id="A0A1M5YWT2"/>
<evidence type="ECO:0000256" key="6">
    <source>
        <dbReference type="ARBA" id="ARBA00023277"/>
    </source>
</evidence>
<feature type="active site" description="Proton donor" evidence="10">
    <location>
        <position position="10"/>
    </location>
</feature>
<name>A0A1M5YWT2_9GAMM</name>
<dbReference type="GO" id="GO:0005975">
    <property type="term" value="P:carbohydrate metabolic process"/>
    <property type="evidence" value="ECO:0007669"/>
    <property type="project" value="InterPro"/>
</dbReference>
<feature type="active site" description="Nucleophile" evidence="10">
    <location>
        <position position="8"/>
    </location>
</feature>
<evidence type="ECO:0000256" key="7">
    <source>
        <dbReference type="ARBA" id="ARBA00031828"/>
    </source>
</evidence>
<feature type="site" description="Contributes to substrate recognition" evidence="12">
    <location>
        <position position="107"/>
    </location>
</feature>
<dbReference type="InterPro" id="IPR004446">
    <property type="entry name" value="Heptose_bisP_phosphatase"/>
</dbReference>
<dbReference type="Proteomes" id="UP000184268">
    <property type="component" value="Unassembled WGS sequence"/>
</dbReference>
<evidence type="ECO:0000256" key="10">
    <source>
        <dbReference type="PIRSR" id="PIRSR004682-1"/>
    </source>
</evidence>
<comment type="cofactor">
    <cofactor evidence="13">
        <name>Zn(2+)</name>
        <dbReference type="ChEBI" id="CHEBI:29105"/>
    </cofactor>
</comment>
<proteinExistence type="inferred from homology"/>
<feature type="binding site" evidence="13">
    <location>
        <position position="8"/>
    </location>
    <ligand>
        <name>Mg(2+)</name>
        <dbReference type="ChEBI" id="CHEBI:18420"/>
    </ligand>
</feature>
<dbReference type="CDD" id="cd07503">
    <property type="entry name" value="HAD_HisB-N"/>
    <property type="match status" value="1"/>
</dbReference>
<feature type="site" description="Stabilizes the phosphoryl group" evidence="12">
    <location>
        <position position="108"/>
    </location>
</feature>
<dbReference type="PANTHER" id="PTHR42891:SF1">
    <property type="entry name" value="D-GLYCERO-BETA-D-MANNO-HEPTOSE-1,7-BISPHOSPHATE 7-PHOSPHATASE"/>
    <property type="match status" value="1"/>
</dbReference>
<feature type="binding site" evidence="11">
    <location>
        <begin position="8"/>
        <end position="10"/>
    </location>
    <ligand>
        <name>substrate</name>
    </ligand>
</feature>